<evidence type="ECO:0000313" key="4">
    <source>
        <dbReference type="EMBL" id="KJK49869.1"/>
    </source>
</evidence>
<dbReference type="InterPro" id="IPR056411">
    <property type="entry name" value="CysS_C"/>
</dbReference>
<dbReference type="Pfam" id="PF23494">
    <property type="entry name" value="bPH_10"/>
    <property type="match status" value="1"/>
</dbReference>
<dbReference type="InterPro" id="IPR057798">
    <property type="entry name" value="PH_YqeB"/>
</dbReference>
<accession>A0A0F0H294</accession>
<evidence type="ECO:0000259" key="2">
    <source>
        <dbReference type="Pfam" id="PF23493"/>
    </source>
</evidence>
<evidence type="ECO:0000313" key="5">
    <source>
        <dbReference type="Proteomes" id="UP000033393"/>
    </source>
</evidence>
<keyword evidence="1" id="KW-0472">Membrane</keyword>
<dbReference type="Pfam" id="PF23493">
    <property type="entry name" value="CysS_C"/>
    <property type="match status" value="1"/>
</dbReference>
<evidence type="ECO:0000259" key="3">
    <source>
        <dbReference type="Pfam" id="PF23494"/>
    </source>
</evidence>
<dbReference type="RefSeq" id="WP_045311670.1">
    <property type="nucleotide sequence ID" value="NZ_JYJG01000071.1"/>
</dbReference>
<evidence type="ECO:0000256" key="1">
    <source>
        <dbReference type="SAM" id="Phobius"/>
    </source>
</evidence>
<dbReference type="Proteomes" id="UP000033393">
    <property type="component" value="Unassembled WGS sequence"/>
</dbReference>
<dbReference type="OrthoDB" id="5145029at2"/>
<keyword evidence="5" id="KW-1185">Reference proteome</keyword>
<feature type="domain" description="Cysteinyl-tRNA ligase anticodon binding" evidence="2">
    <location>
        <begin position="169"/>
        <end position="218"/>
    </location>
</feature>
<feature type="transmembrane region" description="Helical" evidence="1">
    <location>
        <begin position="58"/>
        <end position="79"/>
    </location>
</feature>
<keyword evidence="1" id="KW-0812">Transmembrane</keyword>
<dbReference type="EMBL" id="JYJG01000071">
    <property type="protein sequence ID" value="KJK49869.1"/>
    <property type="molecule type" value="Genomic_DNA"/>
</dbReference>
<feature type="transmembrane region" description="Helical" evidence="1">
    <location>
        <begin position="12"/>
        <end position="38"/>
    </location>
</feature>
<comment type="caution">
    <text evidence="4">The sequence shown here is derived from an EMBL/GenBank/DDBJ whole genome shotgun (WGS) entry which is preliminary data.</text>
</comment>
<gene>
    <name evidence="4" type="ORF">UK23_12745</name>
</gene>
<organism evidence="4 5">
    <name type="scientific">Lentzea aerocolonigenes</name>
    <name type="common">Lechevalieria aerocolonigenes</name>
    <name type="synonym">Saccharothrix aerocolonigenes</name>
    <dbReference type="NCBI Taxonomy" id="68170"/>
    <lineage>
        <taxon>Bacteria</taxon>
        <taxon>Bacillati</taxon>
        <taxon>Actinomycetota</taxon>
        <taxon>Actinomycetes</taxon>
        <taxon>Pseudonocardiales</taxon>
        <taxon>Pseudonocardiaceae</taxon>
        <taxon>Lentzea</taxon>
    </lineage>
</organism>
<feature type="domain" description="YqeB PH" evidence="3">
    <location>
        <begin position="2"/>
        <end position="152"/>
    </location>
</feature>
<dbReference type="PATRIC" id="fig|68170.10.peg.2127"/>
<name>A0A0F0H294_LENAE</name>
<protein>
    <submittedName>
        <fullName evidence="4">Uncharacterized protein</fullName>
    </submittedName>
</protein>
<sequence length="221" mass="24944">MTTVQETAAVRYGIWVFCPVLGAAAVWGLKLAAGWITTLEWFPFQGVFELITDIPEPWATTAAVALGAIAGGVLALMWAAEMMSVEVSHDRVTLRKDDKTFDFGRNEVESVFAEGKQLVLLSPSGAELARETSDLSKNRLAEAFRSQGYRWCDADPFANEFRMWVEHAPELPADVNALFTARRKAISKYENEEAAELAREIRKRGVYVKDQKKRQYYRCER</sequence>
<keyword evidence="1" id="KW-1133">Transmembrane helix</keyword>
<dbReference type="AlphaFoldDB" id="A0A0F0H294"/>
<proteinExistence type="predicted"/>
<dbReference type="STRING" id="68170.GCA_000974445_03460"/>
<reference evidence="4 5" key="1">
    <citation type="submission" date="2015-02" db="EMBL/GenBank/DDBJ databases">
        <authorList>
            <person name="Ju K.-S."/>
            <person name="Doroghazi J.R."/>
            <person name="Metcalf W."/>
        </authorList>
    </citation>
    <scope>NUCLEOTIDE SEQUENCE [LARGE SCALE GENOMIC DNA]</scope>
    <source>
        <strain evidence="4 5">NRRL B-16140</strain>
    </source>
</reference>